<sequence length="92" mass="11025">MMKISSVLTNWATRALIETPDFDIQECVTIQFGDNLLYEKFFQEIREARGWLNIQNEFRLRSVRAEQHKLIDLLNEKIESIYPMRNDTFARN</sequence>
<evidence type="ECO:0000313" key="2">
    <source>
        <dbReference type="Proteomes" id="UP001597169"/>
    </source>
</evidence>
<protein>
    <submittedName>
        <fullName evidence="1">Uncharacterized protein</fullName>
    </submittedName>
</protein>
<comment type="caution">
    <text evidence="1">The sequence shown here is derived from an EMBL/GenBank/DDBJ whole genome shotgun (WGS) entry which is preliminary data.</text>
</comment>
<proteinExistence type="predicted"/>
<organism evidence="1 2">
    <name type="scientific">Paenibacillus provencensis</name>
    <dbReference type="NCBI Taxonomy" id="441151"/>
    <lineage>
        <taxon>Bacteria</taxon>
        <taxon>Bacillati</taxon>
        <taxon>Bacillota</taxon>
        <taxon>Bacilli</taxon>
        <taxon>Bacillales</taxon>
        <taxon>Paenibacillaceae</taxon>
        <taxon>Paenibacillus</taxon>
    </lineage>
</organism>
<name>A0ABW3Q3I0_9BACL</name>
<accession>A0ABW3Q3I0</accession>
<evidence type="ECO:0000313" key="1">
    <source>
        <dbReference type="EMBL" id="MFD1131342.1"/>
    </source>
</evidence>
<dbReference type="RefSeq" id="WP_090727518.1">
    <property type="nucleotide sequence ID" value="NZ_JBHTKX010000008.1"/>
</dbReference>
<dbReference type="Proteomes" id="UP001597169">
    <property type="component" value="Unassembled WGS sequence"/>
</dbReference>
<keyword evidence="2" id="KW-1185">Reference proteome</keyword>
<reference evidence="2" key="1">
    <citation type="journal article" date="2019" name="Int. J. Syst. Evol. Microbiol.">
        <title>The Global Catalogue of Microorganisms (GCM) 10K type strain sequencing project: providing services to taxonomists for standard genome sequencing and annotation.</title>
        <authorList>
            <consortium name="The Broad Institute Genomics Platform"/>
            <consortium name="The Broad Institute Genome Sequencing Center for Infectious Disease"/>
            <person name="Wu L."/>
            <person name="Ma J."/>
        </authorList>
    </citation>
    <scope>NUCLEOTIDE SEQUENCE [LARGE SCALE GENOMIC DNA]</scope>
    <source>
        <strain evidence="2">CCUG 53519</strain>
    </source>
</reference>
<gene>
    <name evidence="1" type="ORF">ACFQ3J_24785</name>
</gene>
<dbReference type="EMBL" id="JBHTKX010000008">
    <property type="protein sequence ID" value="MFD1131342.1"/>
    <property type="molecule type" value="Genomic_DNA"/>
</dbReference>